<dbReference type="GO" id="GO:0030422">
    <property type="term" value="P:siRNA processing"/>
    <property type="evidence" value="ECO:0007669"/>
    <property type="project" value="TreeGrafter"/>
</dbReference>
<evidence type="ECO:0000256" key="4">
    <source>
        <dbReference type="ARBA" id="ARBA00022695"/>
    </source>
</evidence>
<evidence type="ECO:0000256" key="3">
    <source>
        <dbReference type="ARBA" id="ARBA00022679"/>
    </source>
</evidence>
<protein>
    <recommendedName>
        <fullName evidence="8">RNA-dependent RNA polymerase</fullName>
        <ecNumber evidence="8">2.7.7.48</ecNumber>
    </recommendedName>
</protein>
<proteinExistence type="inferred from homology"/>
<comment type="catalytic activity">
    <reaction evidence="7 8">
        <text>RNA(n) + a ribonucleoside 5'-triphosphate = RNA(n+1) + diphosphate</text>
        <dbReference type="Rhea" id="RHEA:21248"/>
        <dbReference type="Rhea" id="RHEA-COMP:14527"/>
        <dbReference type="Rhea" id="RHEA-COMP:17342"/>
        <dbReference type="ChEBI" id="CHEBI:33019"/>
        <dbReference type="ChEBI" id="CHEBI:61557"/>
        <dbReference type="ChEBI" id="CHEBI:140395"/>
        <dbReference type="EC" id="2.7.7.48"/>
    </reaction>
</comment>
<evidence type="ECO:0000256" key="1">
    <source>
        <dbReference type="ARBA" id="ARBA00005762"/>
    </source>
</evidence>
<keyword evidence="4 8" id="KW-0548">Nucleotidyltransferase</keyword>
<keyword evidence="2 8" id="KW-0696">RNA-directed RNA polymerase</keyword>
<dbReference type="Pfam" id="PF05183">
    <property type="entry name" value="RdRP"/>
    <property type="match status" value="1"/>
</dbReference>
<accession>A0A6B0VF00</accession>
<sequence length="1434" mass="161287">MRDPPNTLSFTVLWIQERQEDAARFTSALHSFFRPFAFEHRATVNISDVSVKPVSGTCDGQVRQVFCTLALGYSTTVTEVCRLYGALARQWCTVGVASSRLLQWLKPNRDRGFKRRVKPYEHEIGLHSLSFGTFAGLSIFAESHLIGSGHYELKCVFKHDERTLEIHLRPHHVCSSYEIDEYQLSIPYGSILRLVVNDGEERAGTTDIFLHVRALPLLYRRESRSIGPDDDWLLLEVAFKRDPMFNRSLSLGCSCLSVLHSRDLGGNSVLKLSFADRQKAQKILERLSWRCRRSTEFLYSPVETSAVGSQLKATRELLDAWLMPHLRYPCYYALHAVFQQGNDAVAQMVLLKDSVFETFVQNLIEFARNNEGALEQTLFSIRAAIEDRHIINLHWAVPELFERFRITYAPPRVPPGSCLVRRVFVTPSRVFFLPPNVHCENRVLRQFDAEYALRVSFRDDHLQQLSHTLMFHPKKDEMMEEIVAKFLRDGLKVGKRVFKFLASSCSQLRDHGVWLYATDSQGNSADSIRHWMGDFSTIPNVAKKMARMGQCFSSTEESVKVPLEGGDMEDVADIVGGRHPISGKAFTFSDGVGMISPSLLQKVCKKLGMGAVPSAIQIRYAGYKGMLCVNSRLAGDKLMMRGSMRKFECSTSDSLEVIKFSAPRAVYLNRPLITILEQLGVPSRVFVSLQQAMVLMFADALVCESTALHVLSTFVQVALPLRRLQQGGFCLTNDTFVRSLLHTVYKSAMDGLRTRTRIAVPPNKGRNMLGVVDETYSLEYGEVFVQYTPLDTTSGWQGAQKEEEEGTRRAQILTGTVLVTKCPCLHPGDVRKFQAVDVPALHHVRDCIVFPAKGPRPHPNEMAGSDLDGDEYIVIWEEDLFFPGSNKQPMVFSDSSSKATSNNSLVEGMIQFVCNYIKNDNVGIMSNAHLAWADKEDDGIFSERCLKIARKISTCLDFAKTGETASLDREEKPLQYPDFMEKGGFKDTYRSQRVLGHLYRLHRSLEAVVSTNFQDRAADGDGNHTLFEFPGWRDHEESAQKALAVYGSRMEQILRQHGIKTEGEVVSGIINSVSDYNKSKTDKASVEALVEKQYRDLVKSTREQFFRGVDAACQSLKVPTEAGKLTVLLQVASAWYMVTYAGVWQETNCYSFPWSVSDVLLLVMKQVNASELKPVPAPRNPLITKLNGVLAREQSGKSVEELAFETVTKWATKEELMKDTTVGGPGICNRCLTTLFNSFVSQSSLSGPADRELPNKTDVQHTSCDEFFGGQLATAGGYVVGFLRYVSSTLVEFPPCSLCRLSASHTHSVTMAALRTYNMLALSRDPCHVGLPCDTDLHEPMQDVYEGNPIRLKVSPSFRSRLAADTDSVVDLLISWSGVQMVNIRSTRRSKNYHYIIVSVVGRDWQRWFLEDLLLRPSFEKAILSKDLESFLLT</sequence>
<dbReference type="PANTHER" id="PTHR23079:SF55">
    <property type="entry name" value="RNA-DIRECTED RNA POLYMERASE"/>
    <property type="match status" value="1"/>
</dbReference>
<dbReference type="EMBL" id="GIFC01018947">
    <property type="protein sequence ID" value="MXV01031.1"/>
    <property type="molecule type" value="Transcribed_RNA"/>
</dbReference>
<comment type="similarity">
    <text evidence="1 8">Belongs to the RdRP family.</text>
</comment>
<keyword evidence="3 8" id="KW-0808">Transferase</keyword>
<name>A0A6B0VF00_IXORI</name>
<evidence type="ECO:0000256" key="2">
    <source>
        <dbReference type="ARBA" id="ARBA00022484"/>
    </source>
</evidence>
<feature type="domain" description="RDRP C-terminal head" evidence="10">
    <location>
        <begin position="1028"/>
        <end position="1165"/>
    </location>
</feature>
<dbReference type="InterPro" id="IPR058752">
    <property type="entry name" value="RDRP_C_head"/>
</dbReference>
<dbReference type="PANTHER" id="PTHR23079">
    <property type="entry name" value="RNA-DEPENDENT RNA POLYMERASE"/>
    <property type="match status" value="1"/>
</dbReference>
<feature type="domain" description="RDRP core" evidence="9">
    <location>
        <begin position="425"/>
        <end position="1000"/>
    </location>
</feature>
<evidence type="ECO:0000256" key="7">
    <source>
        <dbReference type="ARBA" id="ARBA00048744"/>
    </source>
</evidence>
<dbReference type="InterPro" id="IPR057596">
    <property type="entry name" value="RDRP_core"/>
</dbReference>
<evidence type="ECO:0000256" key="5">
    <source>
        <dbReference type="ARBA" id="ARBA00022884"/>
    </source>
</evidence>
<keyword evidence="5 8" id="KW-0694">RNA-binding</keyword>
<reference evidence="11" key="1">
    <citation type="submission" date="2019-12" db="EMBL/GenBank/DDBJ databases">
        <title>An insight into the sialome of adult female Ixodes ricinus ticks feeding for 6 days.</title>
        <authorList>
            <person name="Perner J."/>
            <person name="Ribeiro J.M.C."/>
        </authorList>
    </citation>
    <scope>NUCLEOTIDE SEQUENCE</scope>
    <source>
        <strain evidence="11">Semi-engorged</strain>
        <tissue evidence="11">Salivary glands</tissue>
    </source>
</reference>
<evidence type="ECO:0000259" key="10">
    <source>
        <dbReference type="Pfam" id="PF26253"/>
    </source>
</evidence>
<evidence type="ECO:0000256" key="8">
    <source>
        <dbReference type="RuleBase" id="RU363098"/>
    </source>
</evidence>
<evidence type="ECO:0000259" key="9">
    <source>
        <dbReference type="Pfam" id="PF05183"/>
    </source>
</evidence>
<dbReference type="GO" id="GO:0031380">
    <property type="term" value="C:nuclear RNA-directed RNA polymerase complex"/>
    <property type="evidence" value="ECO:0007669"/>
    <property type="project" value="TreeGrafter"/>
</dbReference>
<keyword evidence="6" id="KW-0943">RNA-mediated gene silencing</keyword>
<dbReference type="EC" id="2.7.7.48" evidence="8"/>
<dbReference type="InterPro" id="IPR007855">
    <property type="entry name" value="RDRP"/>
</dbReference>
<dbReference type="Pfam" id="PF26253">
    <property type="entry name" value="RdRP_head"/>
    <property type="match status" value="1"/>
</dbReference>
<evidence type="ECO:0000256" key="6">
    <source>
        <dbReference type="ARBA" id="ARBA00023158"/>
    </source>
</evidence>
<evidence type="ECO:0000313" key="11">
    <source>
        <dbReference type="EMBL" id="MXV01031.1"/>
    </source>
</evidence>
<organism evidence="11">
    <name type="scientific">Ixodes ricinus</name>
    <name type="common">Common tick</name>
    <name type="synonym">Acarus ricinus</name>
    <dbReference type="NCBI Taxonomy" id="34613"/>
    <lineage>
        <taxon>Eukaryota</taxon>
        <taxon>Metazoa</taxon>
        <taxon>Ecdysozoa</taxon>
        <taxon>Arthropoda</taxon>
        <taxon>Chelicerata</taxon>
        <taxon>Arachnida</taxon>
        <taxon>Acari</taxon>
        <taxon>Parasitiformes</taxon>
        <taxon>Ixodida</taxon>
        <taxon>Ixodoidea</taxon>
        <taxon>Ixodidae</taxon>
        <taxon>Ixodinae</taxon>
        <taxon>Ixodes</taxon>
    </lineage>
</organism>
<dbReference type="GO" id="GO:0003723">
    <property type="term" value="F:RNA binding"/>
    <property type="evidence" value="ECO:0007669"/>
    <property type="project" value="UniProtKB-KW"/>
</dbReference>
<dbReference type="GO" id="GO:0003968">
    <property type="term" value="F:RNA-directed RNA polymerase activity"/>
    <property type="evidence" value="ECO:0007669"/>
    <property type="project" value="UniProtKB-KW"/>
</dbReference>